<gene>
    <name evidence="3" type="ORF">CCAX7_57130</name>
</gene>
<keyword evidence="4" id="KW-1185">Reference proteome</keyword>
<sequence length="327" mass="35318">MSLKRKALITLAAGAAGIAVFVVLWSLPYREVLPKGVEHTDDPRRPAQYASAVPDNNPPRDFAIFGQPSEITLKPTDTKPAIKTVSMQIDALRGLAGPIQLAARTRRGDGSAAPLPAGFSMKFPTRRLILTKDRPVFVNAQLSANAAALRCPGTFVVSLIATTGKIAHASNLEVTIPPVVLTRDCRLSLDPEAIMTEHSGVYDVHVTMKPAPGFTGALKLGVCASSVDNILTPSATHKYMRCQFTSNEITAAHPSSTLHVTVPLGIPDGVDYQFAVTGSVQGKVVLRQPFTITVTMDENAVVTDNMRLVEHHPPLFSKEWWVQWTGR</sequence>
<keyword evidence="2" id="KW-0812">Transmembrane</keyword>
<keyword evidence="2" id="KW-0472">Membrane</keyword>
<feature type="region of interest" description="Disordered" evidence="1">
    <location>
        <begin position="36"/>
        <end position="58"/>
    </location>
</feature>
<dbReference type="RefSeq" id="WP_119323009.1">
    <property type="nucleotide sequence ID" value="NZ_AP025739.1"/>
</dbReference>
<accession>A0A402D0A8</accession>
<evidence type="ECO:0000256" key="2">
    <source>
        <dbReference type="SAM" id="Phobius"/>
    </source>
</evidence>
<feature type="transmembrane region" description="Helical" evidence="2">
    <location>
        <begin position="7"/>
        <end position="27"/>
    </location>
</feature>
<evidence type="ECO:0000256" key="1">
    <source>
        <dbReference type="SAM" id="MobiDB-lite"/>
    </source>
</evidence>
<evidence type="ECO:0000313" key="3">
    <source>
        <dbReference type="EMBL" id="BDI33662.1"/>
    </source>
</evidence>
<dbReference type="Proteomes" id="UP000287394">
    <property type="component" value="Chromosome"/>
</dbReference>
<reference evidence="3 4" key="1">
    <citation type="journal article" date="2019" name="Int. J. Syst. Evol. Microbiol.">
        <title>Capsulimonas corticalis gen. nov., sp. nov., an aerobic capsulated bacterium, of a novel bacterial order, Capsulimonadales ord. nov., of the class Armatimonadia of the phylum Armatimonadetes.</title>
        <authorList>
            <person name="Li J."/>
            <person name="Kudo C."/>
            <person name="Tonouchi A."/>
        </authorList>
    </citation>
    <scope>NUCLEOTIDE SEQUENCE [LARGE SCALE GENOMIC DNA]</scope>
    <source>
        <strain evidence="3 4">AX-7</strain>
    </source>
</reference>
<feature type="compositionally biased region" description="Basic and acidic residues" evidence="1">
    <location>
        <begin position="36"/>
        <end position="45"/>
    </location>
</feature>
<organism evidence="3 4">
    <name type="scientific">Capsulimonas corticalis</name>
    <dbReference type="NCBI Taxonomy" id="2219043"/>
    <lineage>
        <taxon>Bacteria</taxon>
        <taxon>Bacillati</taxon>
        <taxon>Armatimonadota</taxon>
        <taxon>Armatimonadia</taxon>
        <taxon>Capsulimonadales</taxon>
        <taxon>Capsulimonadaceae</taxon>
        <taxon>Capsulimonas</taxon>
    </lineage>
</organism>
<dbReference type="EMBL" id="AP025739">
    <property type="protein sequence ID" value="BDI33662.1"/>
    <property type="molecule type" value="Genomic_DNA"/>
</dbReference>
<keyword evidence="2" id="KW-1133">Transmembrane helix</keyword>
<evidence type="ECO:0000313" key="4">
    <source>
        <dbReference type="Proteomes" id="UP000287394"/>
    </source>
</evidence>
<dbReference type="KEGG" id="ccot:CCAX7_57130"/>
<protein>
    <submittedName>
        <fullName evidence="3">Uncharacterized protein</fullName>
    </submittedName>
</protein>
<dbReference type="AlphaFoldDB" id="A0A402D0A8"/>
<proteinExistence type="predicted"/>
<name>A0A402D0A8_9BACT</name>